<evidence type="ECO:0000313" key="2">
    <source>
        <dbReference type="Proteomes" id="UP000266723"/>
    </source>
</evidence>
<protein>
    <submittedName>
        <fullName evidence="1">Uncharacterized protein</fullName>
    </submittedName>
</protein>
<accession>A0ABQ7DEW8</accession>
<comment type="caution">
    <text evidence="1">The sequence shown here is derived from an EMBL/GenBank/DDBJ whole genome shotgun (WGS) entry which is preliminary data.</text>
</comment>
<evidence type="ECO:0000313" key="1">
    <source>
        <dbReference type="EMBL" id="KAF3569640.1"/>
    </source>
</evidence>
<dbReference type="Proteomes" id="UP000266723">
    <property type="component" value="Unassembled WGS sequence"/>
</dbReference>
<proteinExistence type="predicted"/>
<organism evidence="1 2">
    <name type="scientific">Brassica cretica</name>
    <name type="common">Mustard</name>
    <dbReference type="NCBI Taxonomy" id="69181"/>
    <lineage>
        <taxon>Eukaryota</taxon>
        <taxon>Viridiplantae</taxon>
        <taxon>Streptophyta</taxon>
        <taxon>Embryophyta</taxon>
        <taxon>Tracheophyta</taxon>
        <taxon>Spermatophyta</taxon>
        <taxon>Magnoliopsida</taxon>
        <taxon>eudicotyledons</taxon>
        <taxon>Gunneridae</taxon>
        <taxon>Pentapetalae</taxon>
        <taxon>rosids</taxon>
        <taxon>malvids</taxon>
        <taxon>Brassicales</taxon>
        <taxon>Brassicaceae</taxon>
        <taxon>Brassiceae</taxon>
        <taxon>Brassica</taxon>
    </lineage>
</organism>
<dbReference type="EMBL" id="QGKV02000759">
    <property type="protein sequence ID" value="KAF3569640.1"/>
    <property type="molecule type" value="Genomic_DNA"/>
</dbReference>
<keyword evidence="2" id="KW-1185">Reference proteome</keyword>
<sequence>MASSTFGYLSPSLSGARAILLDAPPDVETELLYVSISSAFSIPTSLSNLSSSVNARAD</sequence>
<name>A0ABQ7DEW8_BRACR</name>
<gene>
    <name evidence="1" type="ORF">DY000_02018219</name>
</gene>
<reference evidence="1 2" key="1">
    <citation type="journal article" date="2020" name="BMC Genomics">
        <title>Intraspecific diversification of the crop wild relative Brassica cretica Lam. using demographic model selection.</title>
        <authorList>
            <person name="Kioukis A."/>
            <person name="Michalopoulou V.A."/>
            <person name="Briers L."/>
            <person name="Pirintsos S."/>
            <person name="Studholme D.J."/>
            <person name="Pavlidis P."/>
            <person name="Sarris P.F."/>
        </authorList>
    </citation>
    <scope>NUCLEOTIDE SEQUENCE [LARGE SCALE GENOMIC DNA]</scope>
    <source>
        <strain evidence="2">cv. PFS-1207/04</strain>
    </source>
</reference>